<keyword evidence="1" id="KW-0812">Transmembrane</keyword>
<keyword evidence="1" id="KW-0472">Membrane</keyword>
<accession>A0ABW6LVM0</accession>
<protein>
    <recommendedName>
        <fullName evidence="4">ABC transporter permease</fullName>
    </recommendedName>
</protein>
<reference evidence="2 3" key="1">
    <citation type="submission" date="2024-10" db="EMBL/GenBank/DDBJ databases">
        <title>The Natural Products Discovery Center: Release of the First 8490 Sequenced Strains for Exploring Actinobacteria Biosynthetic Diversity.</title>
        <authorList>
            <person name="Kalkreuter E."/>
            <person name="Kautsar S.A."/>
            <person name="Yang D."/>
            <person name="Bader C.D."/>
            <person name="Teijaro C.N."/>
            <person name="Fluegel L."/>
            <person name="Davis C.M."/>
            <person name="Simpson J.R."/>
            <person name="Lauterbach L."/>
            <person name="Steele A.D."/>
            <person name="Gui C."/>
            <person name="Meng S."/>
            <person name="Li G."/>
            <person name="Viehrig K."/>
            <person name="Ye F."/>
            <person name="Su P."/>
            <person name="Kiefer A.F."/>
            <person name="Nichols A."/>
            <person name="Cepeda A.J."/>
            <person name="Yan W."/>
            <person name="Fan B."/>
            <person name="Jiang Y."/>
            <person name="Adhikari A."/>
            <person name="Zheng C.-J."/>
            <person name="Schuster L."/>
            <person name="Cowan T.M."/>
            <person name="Smanski M.J."/>
            <person name="Chevrette M.G."/>
            <person name="De Carvalho L.P.S."/>
            <person name="Shen B."/>
        </authorList>
    </citation>
    <scope>NUCLEOTIDE SEQUENCE [LARGE SCALE GENOMIC DNA]</scope>
    <source>
        <strain evidence="2 3">NPDC006488</strain>
    </source>
</reference>
<feature type="transmembrane region" description="Helical" evidence="1">
    <location>
        <begin position="112"/>
        <end position="138"/>
    </location>
</feature>
<sequence length="252" mass="26936">MTALAMSPTTARPRRAVLRLHRPALIVWGAYVLLAVGALLWVHLFRAPSERHPLDPYFVMTDVNNVMNFLGEVLSYTSVAVAAWAGAALVGRELENGAARFAWSQSLTPARWLTAQLGSAALPLTAGTTLLGLVHAWVRTADQDVLVTDWSYDRVLVPAGPMAVALVLFALAVGALAGVATGRALPALVVAAAGTYAARYFFGRKWDTVWPVRRYWPVQLSATAVLLLLAALALAAAYALLGRRINIKGAAV</sequence>
<keyword evidence="1" id="KW-1133">Transmembrane helix</keyword>
<comment type="caution">
    <text evidence="2">The sequence shown here is derived from an EMBL/GenBank/DDBJ whole genome shotgun (WGS) entry which is preliminary data.</text>
</comment>
<feature type="transmembrane region" description="Helical" evidence="1">
    <location>
        <begin position="24"/>
        <end position="44"/>
    </location>
</feature>
<organism evidence="2 3">
    <name type="scientific">Streptomyces hokutonensis</name>
    <dbReference type="NCBI Taxonomy" id="1306990"/>
    <lineage>
        <taxon>Bacteria</taxon>
        <taxon>Bacillati</taxon>
        <taxon>Actinomycetota</taxon>
        <taxon>Actinomycetes</taxon>
        <taxon>Kitasatosporales</taxon>
        <taxon>Streptomycetaceae</taxon>
        <taxon>Streptomyces</taxon>
    </lineage>
</organism>
<evidence type="ECO:0000313" key="3">
    <source>
        <dbReference type="Proteomes" id="UP001601303"/>
    </source>
</evidence>
<feature type="transmembrane region" description="Helical" evidence="1">
    <location>
        <begin position="158"/>
        <end position="177"/>
    </location>
</feature>
<evidence type="ECO:0008006" key="4">
    <source>
        <dbReference type="Google" id="ProtNLM"/>
    </source>
</evidence>
<feature type="transmembrane region" description="Helical" evidence="1">
    <location>
        <begin position="184"/>
        <end position="202"/>
    </location>
</feature>
<keyword evidence="3" id="KW-1185">Reference proteome</keyword>
<feature type="transmembrane region" description="Helical" evidence="1">
    <location>
        <begin position="222"/>
        <end position="241"/>
    </location>
</feature>
<dbReference type="Proteomes" id="UP001601303">
    <property type="component" value="Unassembled WGS sequence"/>
</dbReference>
<feature type="transmembrane region" description="Helical" evidence="1">
    <location>
        <begin position="73"/>
        <end position="91"/>
    </location>
</feature>
<dbReference type="RefSeq" id="WP_388101305.1">
    <property type="nucleotide sequence ID" value="NZ_JBIAHM010000001.1"/>
</dbReference>
<evidence type="ECO:0000313" key="2">
    <source>
        <dbReference type="EMBL" id="MFE9596977.1"/>
    </source>
</evidence>
<proteinExistence type="predicted"/>
<name>A0ABW6LVM0_9ACTN</name>
<evidence type="ECO:0000256" key="1">
    <source>
        <dbReference type="SAM" id="Phobius"/>
    </source>
</evidence>
<gene>
    <name evidence="2" type="ORF">ACFYNQ_00190</name>
</gene>
<dbReference type="EMBL" id="JBIAHM010000001">
    <property type="protein sequence ID" value="MFE9596977.1"/>
    <property type="molecule type" value="Genomic_DNA"/>
</dbReference>